<name>A0A8T0EJC5_ARGBR</name>
<comment type="caution">
    <text evidence="2">The sequence shown here is derived from an EMBL/GenBank/DDBJ whole genome shotgun (WGS) entry which is preliminary data.</text>
</comment>
<feature type="compositionally biased region" description="Basic and acidic residues" evidence="1">
    <location>
        <begin position="354"/>
        <end position="370"/>
    </location>
</feature>
<evidence type="ECO:0000313" key="3">
    <source>
        <dbReference type="Proteomes" id="UP000807504"/>
    </source>
</evidence>
<gene>
    <name evidence="2" type="ORF">HNY73_019114</name>
</gene>
<feature type="compositionally biased region" description="Low complexity" evidence="1">
    <location>
        <begin position="344"/>
        <end position="353"/>
    </location>
</feature>
<dbReference type="AlphaFoldDB" id="A0A8T0EJC5"/>
<proteinExistence type="predicted"/>
<sequence length="418" mass="46455">MASLSQLPCPKVDPEVSRSVTRFVYDVMMYTLPKCGLPDSRLPTTDVRNNVYRRPNLVNIAGVSALRVSLIMRDKWKRMFESRRKTSLLDDKQLPTFLVNIVLCCPLSRDCTKQTMVEVLLAVCNEITVYFHSANVDFSINTVLGSIGFAIVNIIGSPTNFLQEIEELFDKFDNLEEYTKWITEFIAKFAVPYGSRDDVSDLFFEEVKKQHFNEIKKVKAVAKPKPKPKSKAKSKAKAQPEPEDPSIKKLKDHLGFLPHDLFSAIVAEESVSLPENLMLPSGSALPGDRDSPEPPILPPSTKSGAIEKRKSRNRRSSRSSKTSEESGPLASASGPVWRNEPPKSHASSESGAASEKKSGEKEATRSRKASEQVAQGQQSDKDSTQMRLEDELKRLSLGTERTSQGSQGAIPKKKGSKK</sequence>
<feature type="compositionally biased region" description="Basic and acidic residues" evidence="1">
    <location>
        <begin position="379"/>
        <end position="394"/>
    </location>
</feature>
<keyword evidence="3" id="KW-1185">Reference proteome</keyword>
<feature type="compositionally biased region" description="Basic residues" evidence="1">
    <location>
        <begin position="219"/>
        <end position="236"/>
    </location>
</feature>
<feature type="region of interest" description="Disordered" evidence="1">
    <location>
        <begin position="282"/>
        <end position="418"/>
    </location>
</feature>
<feature type="compositionally biased region" description="Basic residues" evidence="1">
    <location>
        <begin position="309"/>
        <end position="318"/>
    </location>
</feature>
<feature type="region of interest" description="Disordered" evidence="1">
    <location>
        <begin position="219"/>
        <end position="249"/>
    </location>
</feature>
<evidence type="ECO:0000313" key="2">
    <source>
        <dbReference type="EMBL" id="KAF8771734.1"/>
    </source>
</evidence>
<evidence type="ECO:0000256" key="1">
    <source>
        <dbReference type="SAM" id="MobiDB-lite"/>
    </source>
</evidence>
<dbReference type="EMBL" id="JABXBU010002228">
    <property type="protein sequence ID" value="KAF8771734.1"/>
    <property type="molecule type" value="Genomic_DNA"/>
</dbReference>
<reference evidence="2" key="2">
    <citation type="submission" date="2020-06" db="EMBL/GenBank/DDBJ databases">
        <authorList>
            <person name="Sheffer M."/>
        </authorList>
    </citation>
    <scope>NUCLEOTIDE SEQUENCE</scope>
</reference>
<accession>A0A8T0EJC5</accession>
<protein>
    <submittedName>
        <fullName evidence="2">Uncharacterized protein</fullName>
    </submittedName>
</protein>
<reference evidence="2" key="1">
    <citation type="journal article" date="2020" name="bioRxiv">
        <title>Chromosome-level reference genome of the European wasp spider Argiope bruennichi: a resource for studies on range expansion and evolutionary adaptation.</title>
        <authorList>
            <person name="Sheffer M.M."/>
            <person name="Hoppe A."/>
            <person name="Krehenwinkel H."/>
            <person name="Uhl G."/>
            <person name="Kuss A.W."/>
            <person name="Jensen L."/>
            <person name="Jensen C."/>
            <person name="Gillespie R.G."/>
            <person name="Hoff K.J."/>
            <person name="Prost S."/>
        </authorList>
    </citation>
    <scope>NUCLEOTIDE SEQUENCE</scope>
</reference>
<dbReference type="Proteomes" id="UP000807504">
    <property type="component" value="Unassembled WGS sequence"/>
</dbReference>
<organism evidence="2 3">
    <name type="scientific">Argiope bruennichi</name>
    <name type="common">Wasp spider</name>
    <name type="synonym">Aranea bruennichi</name>
    <dbReference type="NCBI Taxonomy" id="94029"/>
    <lineage>
        <taxon>Eukaryota</taxon>
        <taxon>Metazoa</taxon>
        <taxon>Ecdysozoa</taxon>
        <taxon>Arthropoda</taxon>
        <taxon>Chelicerata</taxon>
        <taxon>Arachnida</taxon>
        <taxon>Araneae</taxon>
        <taxon>Araneomorphae</taxon>
        <taxon>Entelegynae</taxon>
        <taxon>Araneoidea</taxon>
        <taxon>Araneidae</taxon>
        <taxon>Argiope</taxon>
    </lineage>
</organism>